<gene>
    <name evidence="2" type="ORF">BJ998_006960</name>
</gene>
<evidence type="ECO:0000256" key="1">
    <source>
        <dbReference type="SAM" id="SignalP"/>
    </source>
</evidence>
<reference evidence="2 3" key="1">
    <citation type="submission" date="2020-08" db="EMBL/GenBank/DDBJ databases">
        <title>Sequencing the genomes of 1000 actinobacteria strains.</title>
        <authorList>
            <person name="Klenk H.-P."/>
        </authorList>
    </citation>
    <scope>NUCLEOTIDE SEQUENCE [LARGE SCALE GENOMIC DNA]</scope>
    <source>
        <strain evidence="2 3">DSM 43851</strain>
    </source>
</reference>
<feature type="signal peptide" evidence="1">
    <location>
        <begin position="1"/>
        <end position="26"/>
    </location>
</feature>
<keyword evidence="3" id="KW-1185">Reference proteome</keyword>
<evidence type="ECO:0000313" key="3">
    <source>
        <dbReference type="Proteomes" id="UP000585638"/>
    </source>
</evidence>
<dbReference type="Proteomes" id="UP000585638">
    <property type="component" value="Unassembled WGS sequence"/>
</dbReference>
<dbReference type="AlphaFoldDB" id="A0A7W9NKK2"/>
<sequence length="363" mass="38135">MSRTRWRWAVVAAVAAVLVAAPVVLAALPASARVDPAALRAHMLASVNRPYQGYAESTGSLGLPDLPNLSEVTSLLGGTTRLRSWYVAPDRWRVDEITGVGERDTYAVPGSEFVWDNGQNQYTQIVGDEPIRLPRGGDLLPPDLARRVLSNEDKVAAVPAKRIAGIDAAGLRVTPSDPQTAIGQVDIWADPDSGLPLRVEVTAKGQHAPFVVTAFQSVSTQRPGDDVITPKPSPDSGFTTTDAPDVIGAFGQIPLPPQLAGRPLQTDRVGGGRGLGFYGTGLSAFVVAPLPRDVGGGVVNAMGKVGAKTLTLPRGQGTLLTIAPLSVLVERSGYRTFLLAGVVDPALLTQAAAELSTLPRRRS</sequence>
<accession>A0A7W9NKK2</accession>
<keyword evidence="1" id="KW-0732">Signal</keyword>
<evidence type="ECO:0008006" key="4">
    <source>
        <dbReference type="Google" id="ProtNLM"/>
    </source>
</evidence>
<dbReference type="RefSeq" id="WP_221338217.1">
    <property type="nucleotide sequence ID" value="NZ_JACHIR010000001.1"/>
</dbReference>
<protein>
    <recommendedName>
        <fullName evidence="4">MucB/RseB-like sigma(E) regulatory protein</fullName>
    </recommendedName>
</protein>
<dbReference type="Gene3D" id="2.50.20.10">
    <property type="entry name" value="Lipoprotein localisation LolA/LolB/LppX"/>
    <property type="match status" value="1"/>
</dbReference>
<proteinExistence type="predicted"/>
<name>A0A7W9NKK2_9PSEU</name>
<organism evidence="2 3">
    <name type="scientific">Kutzneria kofuensis</name>
    <dbReference type="NCBI Taxonomy" id="103725"/>
    <lineage>
        <taxon>Bacteria</taxon>
        <taxon>Bacillati</taxon>
        <taxon>Actinomycetota</taxon>
        <taxon>Actinomycetes</taxon>
        <taxon>Pseudonocardiales</taxon>
        <taxon>Pseudonocardiaceae</taxon>
        <taxon>Kutzneria</taxon>
    </lineage>
</organism>
<feature type="chain" id="PRO_5030590629" description="MucB/RseB-like sigma(E) regulatory protein" evidence="1">
    <location>
        <begin position="27"/>
        <end position="363"/>
    </location>
</feature>
<evidence type="ECO:0000313" key="2">
    <source>
        <dbReference type="EMBL" id="MBB5895764.1"/>
    </source>
</evidence>
<comment type="caution">
    <text evidence="2">The sequence shown here is derived from an EMBL/GenBank/DDBJ whole genome shotgun (WGS) entry which is preliminary data.</text>
</comment>
<dbReference type="EMBL" id="JACHIR010000001">
    <property type="protein sequence ID" value="MBB5895764.1"/>
    <property type="molecule type" value="Genomic_DNA"/>
</dbReference>